<dbReference type="RefSeq" id="WP_071061636.1">
    <property type="nucleotide sequence ID" value="NZ_MKIE01000002.1"/>
</dbReference>
<dbReference type="NCBIfam" id="NF011080">
    <property type="entry name" value="PRK14508.1-3"/>
    <property type="match status" value="1"/>
</dbReference>
<keyword evidence="12" id="KW-1185">Reference proteome</keyword>
<dbReference type="SUPFAM" id="SSF51445">
    <property type="entry name" value="(Trans)glycosidases"/>
    <property type="match status" value="1"/>
</dbReference>
<evidence type="ECO:0000313" key="11">
    <source>
        <dbReference type="EMBL" id="OHW62861.1"/>
    </source>
</evidence>
<dbReference type="GO" id="GO:0005975">
    <property type="term" value="P:carbohydrate metabolic process"/>
    <property type="evidence" value="ECO:0007669"/>
    <property type="project" value="InterPro"/>
</dbReference>
<dbReference type="PANTHER" id="PTHR32438">
    <property type="entry name" value="4-ALPHA-GLUCANOTRANSFERASE DPE1, CHLOROPLASTIC/AMYLOPLASTIC"/>
    <property type="match status" value="1"/>
</dbReference>
<comment type="caution">
    <text evidence="11">The sequence shown here is derived from an EMBL/GenBank/DDBJ whole genome shotgun (WGS) entry which is preliminary data.</text>
</comment>
<dbReference type="STRING" id="39480.EUAN_06450"/>
<evidence type="ECO:0000256" key="3">
    <source>
        <dbReference type="ARBA" id="ARBA00012560"/>
    </source>
</evidence>
<name>A0A1S1V8B5_9FIRM</name>
<comment type="catalytic activity">
    <reaction evidence="1 10">
        <text>Transfers a segment of a (1-&gt;4)-alpha-D-glucan to a new position in an acceptor, which may be glucose or a (1-&gt;4)-alpha-D-glucan.</text>
        <dbReference type="EC" id="2.4.1.25"/>
    </reaction>
</comment>
<keyword evidence="6 10" id="KW-0808">Transferase</keyword>
<evidence type="ECO:0000256" key="8">
    <source>
        <dbReference type="ARBA" id="ARBA00031423"/>
    </source>
</evidence>
<keyword evidence="7 10" id="KW-0119">Carbohydrate metabolism</keyword>
<evidence type="ECO:0000256" key="2">
    <source>
        <dbReference type="ARBA" id="ARBA00005684"/>
    </source>
</evidence>
<evidence type="ECO:0000256" key="4">
    <source>
        <dbReference type="ARBA" id="ARBA00020295"/>
    </source>
</evidence>
<comment type="similarity">
    <text evidence="2 10">Belongs to the disproportionating enzyme family.</text>
</comment>
<reference evidence="11 12" key="1">
    <citation type="submission" date="2016-09" db="EMBL/GenBank/DDBJ databases">
        <title>Genome sequence of Eubacterium angustum.</title>
        <authorList>
            <person name="Poehlein A."/>
            <person name="Daniel R."/>
        </authorList>
    </citation>
    <scope>NUCLEOTIDE SEQUENCE [LARGE SCALE GENOMIC DNA]</scope>
    <source>
        <strain evidence="11 12">DSM 1989</strain>
    </source>
</reference>
<evidence type="ECO:0000256" key="6">
    <source>
        <dbReference type="ARBA" id="ARBA00022679"/>
    </source>
</evidence>
<dbReference type="Proteomes" id="UP000180254">
    <property type="component" value="Unassembled WGS sequence"/>
</dbReference>
<protein>
    <recommendedName>
        <fullName evidence="4 10">4-alpha-glucanotransferase</fullName>
        <ecNumber evidence="3 10">2.4.1.25</ecNumber>
    </recommendedName>
    <alternativeName>
        <fullName evidence="8 10">Amylomaltase</fullName>
    </alternativeName>
    <alternativeName>
        <fullName evidence="9 10">Disproportionating enzyme</fullName>
    </alternativeName>
</protein>
<organism evidence="11 12">
    <name type="scientific">Andreesenia angusta</name>
    <dbReference type="NCBI Taxonomy" id="39480"/>
    <lineage>
        <taxon>Bacteria</taxon>
        <taxon>Bacillati</taxon>
        <taxon>Bacillota</taxon>
        <taxon>Tissierellia</taxon>
        <taxon>Tissierellales</taxon>
        <taxon>Gottschalkiaceae</taxon>
        <taxon>Andreesenia</taxon>
    </lineage>
</organism>
<keyword evidence="5 10" id="KW-0328">Glycosyltransferase</keyword>
<dbReference type="InterPro" id="IPR017853">
    <property type="entry name" value="GH"/>
</dbReference>
<accession>A0A1S1V8B5</accession>
<dbReference type="GO" id="GO:0004134">
    <property type="term" value="F:4-alpha-glucanotransferase activity"/>
    <property type="evidence" value="ECO:0007669"/>
    <property type="project" value="UniProtKB-EC"/>
</dbReference>
<sequence>MKKRRAAGILLHISSLPSPYGIGTFGEESYRFVDFLKSAGQTYWQVLPLGPTGYGDSPYQVISSFAGNPYFIDLDYLVEDGLLDGKDLVQAKDSEPEGTVDYSKLFKERFSLLRKAYKKIDLIDRVEFEEFKLENSDWLEDYSLYMALKYKYDQKPYYEWPREVAKREVETLEALRQELSVELEYWSFLQYLFFFQWRNLKDYANKQGINIIGDLPIYVGRDSADVWANPEVFCLDEDYSPILLSGVPPDYFSPQGQLWGNPVYDWEYLEETDYSWWKSRISQSKHIFDGLRLDHFRGFESYWVVNSGNETAVEGSWVKGPGMQFFESLKEELQGLEIIAEDLGFLTPEVYKLKYDTGYMGMAILQFAFDGNKDNPYLPYNFENNSVVYPGTHDNDTVRGWLSKLDEQSLSKVKDYLNEQDDEKLVWEIIRAAYSSVSSLCIVQFQDILEQGSECRMNTPSSKSGNWSWRLKREDIKDEISEKLLELCRIYGR</sequence>
<proteinExistence type="inferred from homology"/>
<dbReference type="Gene3D" id="3.20.20.80">
    <property type="entry name" value="Glycosidases"/>
    <property type="match status" value="1"/>
</dbReference>
<dbReference type="NCBIfam" id="TIGR00217">
    <property type="entry name" value="malQ"/>
    <property type="match status" value="1"/>
</dbReference>
<dbReference type="AlphaFoldDB" id="A0A1S1V8B5"/>
<dbReference type="EC" id="2.4.1.25" evidence="3 10"/>
<dbReference type="Pfam" id="PF02446">
    <property type="entry name" value="Glyco_hydro_77"/>
    <property type="match status" value="1"/>
</dbReference>
<gene>
    <name evidence="11" type="primary">malQ</name>
    <name evidence="11" type="ORF">EUAN_06450</name>
</gene>
<evidence type="ECO:0000256" key="10">
    <source>
        <dbReference type="RuleBase" id="RU361207"/>
    </source>
</evidence>
<dbReference type="InterPro" id="IPR003385">
    <property type="entry name" value="Glyco_hydro_77"/>
</dbReference>
<dbReference type="EMBL" id="MKIE01000002">
    <property type="protein sequence ID" value="OHW62861.1"/>
    <property type="molecule type" value="Genomic_DNA"/>
</dbReference>
<evidence type="ECO:0000256" key="9">
    <source>
        <dbReference type="ARBA" id="ARBA00031501"/>
    </source>
</evidence>
<evidence type="ECO:0000256" key="5">
    <source>
        <dbReference type="ARBA" id="ARBA00022676"/>
    </source>
</evidence>
<dbReference type="OrthoDB" id="9811841at2"/>
<dbReference type="PANTHER" id="PTHR32438:SF5">
    <property type="entry name" value="4-ALPHA-GLUCANOTRANSFERASE DPE1, CHLOROPLASTIC_AMYLOPLASTIC"/>
    <property type="match status" value="1"/>
</dbReference>
<evidence type="ECO:0000313" key="12">
    <source>
        <dbReference type="Proteomes" id="UP000180254"/>
    </source>
</evidence>
<evidence type="ECO:0000256" key="7">
    <source>
        <dbReference type="ARBA" id="ARBA00023277"/>
    </source>
</evidence>
<evidence type="ECO:0000256" key="1">
    <source>
        <dbReference type="ARBA" id="ARBA00000439"/>
    </source>
</evidence>